<reference evidence="2" key="1">
    <citation type="submission" date="2022-05" db="EMBL/GenBank/DDBJ databases">
        <title>The Musa troglodytarum L. genome provides insights into the mechanism of non-climacteric behaviour and enrichment of carotenoids.</title>
        <authorList>
            <person name="Wang J."/>
        </authorList>
    </citation>
    <scope>NUCLEOTIDE SEQUENCE</scope>
    <source>
        <tissue evidence="2">Leaf</tissue>
    </source>
</reference>
<gene>
    <name evidence="2" type="ORF">MUK42_28240</name>
</gene>
<dbReference type="PANTHER" id="PTHR34061">
    <property type="entry name" value="PROTEIN, PUTATIVE-RELATED"/>
    <property type="match status" value="1"/>
</dbReference>
<sequence length="118" mass="12454">MPSSTFPSPGCVGFFGRSPRRRGRQPPGQPGCGRLDRVAAWVGGSIATAFFASLERCSCINIATDDDRDEDNDVPLMHDDGNNVVREGGGSGVGGRRRGGKGKSSSGRGSFEGYMDEK</sequence>
<dbReference type="EMBL" id="CP097504">
    <property type="protein sequence ID" value="URD90832.1"/>
    <property type="molecule type" value="Genomic_DNA"/>
</dbReference>
<name>A0A9E7F8Y4_9LILI</name>
<dbReference type="PANTHER" id="PTHR34061:SF17">
    <property type="entry name" value="EXPRESSED PROTEIN"/>
    <property type="match status" value="1"/>
</dbReference>
<evidence type="ECO:0000313" key="2">
    <source>
        <dbReference type="EMBL" id="URD90832.1"/>
    </source>
</evidence>
<dbReference type="AlphaFoldDB" id="A0A9E7F8Y4"/>
<feature type="region of interest" description="Disordered" evidence="1">
    <location>
        <begin position="1"/>
        <end position="34"/>
    </location>
</feature>
<feature type="region of interest" description="Disordered" evidence="1">
    <location>
        <begin position="65"/>
        <end position="118"/>
    </location>
</feature>
<dbReference type="Proteomes" id="UP001055439">
    <property type="component" value="Chromosome 2"/>
</dbReference>
<organism evidence="2 3">
    <name type="scientific">Musa troglodytarum</name>
    <name type="common">fe'i banana</name>
    <dbReference type="NCBI Taxonomy" id="320322"/>
    <lineage>
        <taxon>Eukaryota</taxon>
        <taxon>Viridiplantae</taxon>
        <taxon>Streptophyta</taxon>
        <taxon>Embryophyta</taxon>
        <taxon>Tracheophyta</taxon>
        <taxon>Spermatophyta</taxon>
        <taxon>Magnoliopsida</taxon>
        <taxon>Liliopsida</taxon>
        <taxon>Zingiberales</taxon>
        <taxon>Musaceae</taxon>
        <taxon>Musa</taxon>
    </lineage>
</organism>
<accession>A0A9E7F8Y4</accession>
<evidence type="ECO:0000313" key="3">
    <source>
        <dbReference type="Proteomes" id="UP001055439"/>
    </source>
</evidence>
<keyword evidence="3" id="KW-1185">Reference proteome</keyword>
<proteinExistence type="predicted"/>
<protein>
    <submittedName>
        <fullName evidence="2">Uncharacterized protein</fullName>
    </submittedName>
</protein>
<evidence type="ECO:0000256" key="1">
    <source>
        <dbReference type="SAM" id="MobiDB-lite"/>
    </source>
</evidence>
<feature type="compositionally biased region" description="Low complexity" evidence="1">
    <location>
        <begin position="103"/>
        <end position="118"/>
    </location>
</feature>